<evidence type="ECO:0000256" key="3">
    <source>
        <dbReference type="ARBA" id="ARBA00022676"/>
    </source>
</evidence>
<keyword evidence="3" id="KW-0328">Glycosyltransferase</keyword>
<dbReference type="GO" id="GO:0016757">
    <property type="term" value="F:glycosyltransferase activity"/>
    <property type="evidence" value="ECO:0007669"/>
    <property type="project" value="UniProtKB-KW"/>
</dbReference>
<dbReference type="AlphaFoldDB" id="A0A9X1HRM2"/>
<evidence type="ECO:0000313" key="10">
    <source>
        <dbReference type="Proteomes" id="UP001139409"/>
    </source>
</evidence>
<evidence type="ECO:0000256" key="5">
    <source>
        <dbReference type="ARBA" id="ARBA00023136"/>
    </source>
</evidence>
<sequence>MQTLKKSISVIIPALNEENMLPGLLKSVLAKRVPVEIIVADGGSTDQTRKICESHGVKFISTSRGRAKQMNEGAAMATGDILFFVHADSRLPECWYQELHEALSSGVVAGTFSLEFDEQSVLLRAYGQLSKLNHSLFTYGDQGLFLHRTTFIETGGFKEIPIMEDVEIYRRLKKMGPVVKMKSTIVTSSRRFRKNGIISQQLMNIFLVFAFRAGVPAAWLQKFYPYN</sequence>
<dbReference type="Pfam" id="PF00535">
    <property type="entry name" value="Glycos_transf_2"/>
    <property type="match status" value="1"/>
</dbReference>
<keyword evidence="4" id="KW-0808">Transferase</keyword>
<dbReference type="SUPFAM" id="SSF53448">
    <property type="entry name" value="Nucleotide-diphospho-sugar transferases"/>
    <property type="match status" value="1"/>
</dbReference>
<dbReference type="InterPro" id="IPR001173">
    <property type="entry name" value="Glyco_trans_2-like"/>
</dbReference>
<dbReference type="Gene3D" id="3.90.550.10">
    <property type="entry name" value="Spore Coat Polysaccharide Biosynthesis Protein SpsA, Chain A"/>
    <property type="match status" value="1"/>
</dbReference>
<evidence type="ECO:0000259" key="6">
    <source>
        <dbReference type="Pfam" id="PF00535"/>
    </source>
</evidence>
<name>A0A9X1HRM2_9BACT</name>
<dbReference type="NCBIfam" id="TIGR04283">
    <property type="entry name" value="glyco_like_mftF"/>
    <property type="match status" value="1"/>
</dbReference>
<dbReference type="CDD" id="cd02522">
    <property type="entry name" value="GT_2_like_a"/>
    <property type="match status" value="1"/>
</dbReference>
<protein>
    <submittedName>
        <fullName evidence="8">TIGR04283 family arsenosugar biosynthesis glycosyltransferase</fullName>
    </submittedName>
</protein>
<gene>
    <name evidence="7" type="ORF">LDX50_10135</name>
    <name evidence="8" type="ORF">LDX50_16105</name>
    <name evidence="9" type="ORF">LDX50_21825</name>
</gene>
<dbReference type="EMBL" id="JAIXNE010000004">
    <property type="protein sequence ID" value="MCA6077534.1"/>
    <property type="molecule type" value="Genomic_DNA"/>
</dbReference>
<keyword evidence="2" id="KW-1003">Cell membrane</keyword>
<dbReference type="InterPro" id="IPR026461">
    <property type="entry name" value="Trfase_2_rSAM/seldom_assoc"/>
</dbReference>
<reference evidence="8" key="1">
    <citation type="submission" date="2021-09" db="EMBL/GenBank/DDBJ databases">
        <title>Fulvivirga sp. isolated from coastal sediment.</title>
        <authorList>
            <person name="Yu H."/>
        </authorList>
    </citation>
    <scope>NUCLEOTIDE SEQUENCE</scope>
    <source>
        <strain evidence="8">1062</strain>
    </source>
</reference>
<dbReference type="GO" id="GO:0005886">
    <property type="term" value="C:plasma membrane"/>
    <property type="evidence" value="ECO:0007669"/>
    <property type="project" value="UniProtKB-SubCell"/>
</dbReference>
<dbReference type="Proteomes" id="UP001139409">
    <property type="component" value="Unassembled WGS sequence"/>
</dbReference>
<dbReference type="RefSeq" id="WP_225698333.1">
    <property type="nucleotide sequence ID" value="NZ_JAIXNE010000002.1"/>
</dbReference>
<keyword evidence="5" id="KW-0472">Membrane</keyword>
<dbReference type="PANTHER" id="PTHR43646">
    <property type="entry name" value="GLYCOSYLTRANSFERASE"/>
    <property type="match status" value="1"/>
</dbReference>
<feature type="domain" description="Glycosyltransferase 2-like" evidence="6">
    <location>
        <begin position="9"/>
        <end position="127"/>
    </location>
</feature>
<dbReference type="InterPro" id="IPR029044">
    <property type="entry name" value="Nucleotide-diphossugar_trans"/>
</dbReference>
<evidence type="ECO:0000313" key="8">
    <source>
        <dbReference type="EMBL" id="MCA6076406.1"/>
    </source>
</evidence>
<keyword evidence="10" id="KW-1185">Reference proteome</keyword>
<evidence type="ECO:0000256" key="2">
    <source>
        <dbReference type="ARBA" id="ARBA00022475"/>
    </source>
</evidence>
<comment type="caution">
    <text evidence="8">The sequence shown here is derived from an EMBL/GenBank/DDBJ whole genome shotgun (WGS) entry which is preliminary data.</text>
</comment>
<evidence type="ECO:0000256" key="4">
    <source>
        <dbReference type="ARBA" id="ARBA00022679"/>
    </source>
</evidence>
<evidence type="ECO:0000313" key="9">
    <source>
        <dbReference type="EMBL" id="MCA6077534.1"/>
    </source>
</evidence>
<proteinExistence type="predicted"/>
<evidence type="ECO:0000313" key="7">
    <source>
        <dbReference type="EMBL" id="MCA6075229.1"/>
    </source>
</evidence>
<evidence type="ECO:0000256" key="1">
    <source>
        <dbReference type="ARBA" id="ARBA00004236"/>
    </source>
</evidence>
<organism evidence="8 10">
    <name type="scientific">Fulvivirga sedimenti</name>
    <dbReference type="NCBI Taxonomy" id="2879465"/>
    <lineage>
        <taxon>Bacteria</taxon>
        <taxon>Pseudomonadati</taxon>
        <taxon>Bacteroidota</taxon>
        <taxon>Cytophagia</taxon>
        <taxon>Cytophagales</taxon>
        <taxon>Fulvivirgaceae</taxon>
        <taxon>Fulvivirga</taxon>
    </lineage>
</organism>
<accession>A0A9X1HRM2</accession>
<comment type="subcellular location">
    <subcellularLocation>
        <location evidence="1">Cell membrane</location>
    </subcellularLocation>
</comment>
<dbReference type="EMBL" id="JAIXNE010000003">
    <property type="protein sequence ID" value="MCA6076406.1"/>
    <property type="molecule type" value="Genomic_DNA"/>
</dbReference>
<dbReference type="EMBL" id="JAIXNE010000002">
    <property type="protein sequence ID" value="MCA6075229.1"/>
    <property type="molecule type" value="Genomic_DNA"/>
</dbReference>
<dbReference type="PANTHER" id="PTHR43646:SF2">
    <property type="entry name" value="GLYCOSYLTRANSFERASE 2-LIKE DOMAIN-CONTAINING PROTEIN"/>
    <property type="match status" value="1"/>
</dbReference>